<dbReference type="InterPro" id="IPR029063">
    <property type="entry name" value="SAM-dependent_MTases_sf"/>
</dbReference>
<dbReference type="Pfam" id="PF01022">
    <property type="entry name" value="HTH_5"/>
    <property type="match status" value="1"/>
</dbReference>
<organism evidence="5 6">
    <name type="scientific">Sphingobium cupriresistens LL01</name>
    <dbReference type="NCBI Taxonomy" id="1420583"/>
    <lineage>
        <taxon>Bacteria</taxon>
        <taxon>Pseudomonadati</taxon>
        <taxon>Pseudomonadota</taxon>
        <taxon>Alphaproteobacteria</taxon>
        <taxon>Sphingomonadales</taxon>
        <taxon>Sphingomonadaceae</taxon>
        <taxon>Sphingobium</taxon>
    </lineage>
</organism>
<protein>
    <submittedName>
        <fullName evidence="5">ArsR family transcriptional regulator</fullName>
    </submittedName>
</protein>
<dbReference type="CDD" id="cd00090">
    <property type="entry name" value="HTH_ARSR"/>
    <property type="match status" value="1"/>
</dbReference>
<dbReference type="InterPro" id="IPR036390">
    <property type="entry name" value="WH_DNA-bd_sf"/>
</dbReference>
<dbReference type="InterPro" id="IPR001845">
    <property type="entry name" value="HTH_ArsR_DNA-bd_dom"/>
</dbReference>
<evidence type="ECO:0000313" key="5">
    <source>
        <dbReference type="EMBL" id="KMS55847.1"/>
    </source>
</evidence>
<dbReference type="GO" id="GO:0008757">
    <property type="term" value="F:S-adenosylmethionine-dependent methyltransferase activity"/>
    <property type="evidence" value="ECO:0007669"/>
    <property type="project" value="InterPro"/>
</dbReference>
<dbReference type="NCBIfam" id="NF033788">
    <property type="entry name" value="HTH_metalloreg"/>
    <property type="match status" value="1"/>
</dbReference>
<dbReference type="InterPro" id="IPR011991">
    <property type="entry name" value="ArsR-like_HTH"/>
</dbReference>
<evidence type="ECO:0000313" key="6">
    <source>
        <dbReference type="Proteomes" id="UP000052232"/>
    </source>
</evidence>
<keyword evidence="6" id="KW-1185">Reference proteome</keyword>
<dbReference type="Proteomes" id="UP000052232">
    <property type="component" value="Unassembled WGS sequence"/>
</dbReference>
<comment type="caution">
    <text evidence="5">The sequence shown here is derived from an EMBL/GenBank/DDBJ whole genome shotgun (WGS) entry which is preliminary data.</text>
</comment>
<dbReference type="Gene3D" id="1.10.10.10">
    <property type="entry name" value="Winged helix-like DNA-binding domain superfamily/Winged helix DNA-binding domain"/>
    <property type="match status" value="1"/>
</dbReference>
<dbReference type="EMBL" id="JACT01000002">
    <property type="protein sequence ID" value="KMS55847.1"/>
    <property type="molecule type" value="Genomic_DNA"/>
</dbReference>
<evidence type="ECO:0000256" key="3">
    <source>
        <dbReference type="ARBA" id="ARBA00023163"/>
    </source>
</evidence>
<dbReference type="PROSITE" id="PS50987">
    <property type="entry name" value="HTH_ARSR_2"/>
    <property type="match status" value="1"/>
</dbReference>
<dbReference type="GO" id="GO:0003700">
    <property type="term" value="F:DNA-binding transcription factor activity"/>
    <property type="evidence" value="ECO:0007669"/>
    <property type="project" value="InterPro"/>
</dbReference>
<accession>A0A0J7XWA2</accession>
<dbReference type="PATRIC" id="fig|1420583.3.peg.2631"/>
<evidence type="ECO:0000256" key="1">
    <source>
        <dbReference type="ARBA" id="ARBA00023015"/>
    </source>
</evidence>
<keyword evidence="3" id="KW-0804">Transcription</keyword>
<evidence type="ECO:0000256" key="2">
    <source>
        <dbReference type="ARBA" id="ARBA00023125"/>
    </source>
</evidence>
<dbReference type="Pfam" id="PF08241">
    <property type="entry name" value="Methyltransf_11"/>
    <property type="match status" value="1"/>
</dbReference>
<keyword evidence="2" id="KW-0238">DNA-binding</keyword>
<dbReference type="PRINTS" id="PR00778">
    <property type="entry name" value="HTHARSR"/>
</dbReference>
<dbReference type="RefSeq" id="WP_066604550.1">
    <property type="nucleotide sequence ID" value="NZ_KQ130434.1"/>
</dbReference>
<proteinExistence type="predicted"/>
<dbReference type="InterPro" id="IPR036388">
    <property type="entry name" value="WH-like_DNA-bd_sf"/>
</dbReference>
<sequence>MHAALDIFRALGDPTRLRIIHLLRAMELAVGEIAQVVGQSQPRVSRHVRILAEAGLVERRKEGNWVFLRLGKAMSVVPFLALFDRLDPSEGEILWQAADLARLAAVRADRARAAESYFAEHAEEWDAIRSLHVAEAEVETAMTALLGREPIGHLLDIGTGTGRMIELLGDAADQVTALDRSPDMLRLARAKLPQDAGDKYVLLLGDFSALPLEPGSADTVVLHQVLHYAQAPELVIAEAARVTASNGRVLIADFAAHEREELRLRDQHARLGFSDEQIESWFAQAGLALERVETLPGQELTVQLWLGRRGSARIRHQDERISA</sequence>
<dbReference type="GO" id="GO:0003677">
    <property type="term" value="F:DNA binding"/>
    <property type="evidence" value="ECO:0007669"/>
    <property type="project" value="UniProtKB-KW"/>
</dbReference>
<keyword evidence="1" id="KW-0805">Transcription regulation</keyword>
<dbReference type="SUPFAM" id="SSF46785">
    <property type="entry name" value="Winged helix' DNA-binding domain"/>
    <property type="match status" value="1"/>
</dbReference>
<dbReference type="InterPro" id="IPR013216">
    <property type="entry name" value="Methyltransf_11"/>
</dbReference>
<dbReference type="SMART" id="SM00418">
    <property type="entry name" value="HTH_ARSR"/>
    <property type="match status" value="1"/>
</dbReference>
<evidence type="ECO:0000259" key="4">
    <source>
        <dbReference type="PROSITE" id="PS50987"/>
    </source>
</evidence>
<dbReference type="STRING" id="1420583.V473_14110"/>
<name>A0A0J7XWA2_9SPHN</name>
<dbReference type="AlphaFoldDB" id="A0A0J7XWA2"/>
<dbReference type="InterPro" id="IPR051081">
    <property type="entry name" value="HTH_MetalResp_TranReg"/>
</dbReference>
<feature type="domain" description="HTH arsR-type" evidence="4">
    <location>
        <begin position="1"/>
        <end position="90"/>
    </location>
</feature>
<dbReference type="Gene3D" id="3.40.50.150">
    <property type="entry name" value="Vaccinia Virus protein VP39"/>
    <property type="match status" value="1"/>
</dbReference>
<dbReference type="SUPFAM" id="SSF53335">
    <property type="entry name" value="S-adenosyl-L-methionine-dependent methyltransferases"/>
    <property type="match status" value="1"/>
</dbReference>
<dbReference type="PANTHER" id="PTHR33154:SF33">
    <property type="entry name" value="TRANSCRIPTIONAL REPRESSOR SDPR"/>
    <property type="match status" value="1"/>
</dbReference>
<gene>
    <name evidence="5" type="ORF">V473_14110</name>
</gene>
<reference evidence="5 6" key="1">
    <citation type="journal article" date="2015" name="G3 (Bethesda)">
        <title>Insights into Ongoing Evolution of the Hexachlorocyclohexane Catabolic Pathway from Comparative Genomics of Ten Sphingomonadaceae Strains.</title>
        <authorList>
            <person name="Pearce S.L."/>
            <person name="Oakeshott J.G."/>
            <person name="Pandey G."/>
        </authorList>
    </citation>
    <scope>NUCLEOTIDE SEQUENCE [LARGE SCALE GENOMIC DNA]</scope>
    <source>
        <strain evidence="5 6">LL01</strain>
    </source>
</reference>
<dbReference type="CDD" id="cd02440">
    <property type="entry name" value="AdoMet_MTases"/>
    <property type="match status" value="1"/>
</dbReference>
<dbReference type="PANTHER" id="PTHR33154">
    <property type="entry name" value="TRANSCRIPTIONAL REGULATOR, ARSR FAMILY"/>
    <property type="match status" value="1"/>
</dbReference>